<accession>A0ABW4YLR3</accession>
<dbReference type="Proteomes" id="UP001597362">
    <property type="component" value="Unassembled WGS sequence"/>
</dbReference>
<proteinExistence type="predicted"/>
<feature type="domain" description="DUF4145" evidence="1">
    <location>
        <begin position="94"/>
        <end position="183"/>
    </location>
</feature>
<evidence type="ECO:0000313" key="2">
    <source>
        <dbReference type="EMBL" id="MFD2116389.1"/>
    </source>
</evidence>
<evidence type="ECO:0000313" key="3">
    <source>
        <dbReference type="Proteomes" id="UP001597362"/>
    </source>
</evidence>
<organism evidence="2 3">
    <name type="scientific">Paenibacillus yanchengensis</name>
    <dbReference type="NCBI Taxonomy" id="2035833"/>
    <lineage>
        <taxon>Bacteria</taxon>
        <taxon>Bacillati</taxon>
        <taxon>Bacillota</taxon>
        <taxon>Bacilli</taxon>
        <taxon>Bacillales</taxon>
        <taxon>Paenibacillaceae</taxon>
        <taxon>Paenibacillus</taxon>
    </lineage>
</organism>
<dbReference type="Pfam" id="PF13643">
    <property type="entry name" value="DUF4145"/>
    <property type="match status" value="1"/>
</dbReference>
<name>A0ABW4YLR3_9BACL</name>
<sequence>MAGFTCPFCRRIMSENSSTLRIYQSSFYLENTKHQQDVNITLVYHKCPGCDKTCVYSIGSGVENIDIVTPLFPQSFAIQFPDYIPKPIRSDYEEACAIVNLSPKASATLSRRCLQGMIRDFWNISKKRLVDEMDELKNLVPAAQWRVIDGIRRIGNIGAHMEKDVNLIIDIQPEEATKLIKLIELLIEQWYIQRHEQVQLYAEIIQIDESKRVQRNKT</sequence>
<gene>
    <name evidence="2" type="ORF">ACFSJH_11715</name>
</gene>
<evidence type="ECO:0000259" key="1">
    <source>
        <dbReference type="Pfam" id="PF13643"/>
    </source>
</evidence>
<reference evidence="3" key="1">
    <citation type="journal article" date="2019" name="Int. J. Syst. Evol. Microbiol.">
        <title>The Global Catalogue of Microorganisms (GCM) 10K type strain sequencing project: providing services to taxonomists for standard genome sequencing and annotation.</title>
        <authorList>
            <consortium name="The Broad Institute Genomics Platform"/>
            <consortium name="The Broad Institute Genome Sequencing Center for Infectious Disease"/>
            <person name="Wu L."/>
            <person name="Ma J."/>
        </authorList>
    </citation>
    <scope>NUCLEOTIDE SEQUENCE [LARGE SCALE GENOMIC DNA]</scope>
    <source>
        <strain evidence="3">GH52</strain>
    </source>
</reference>
<dbReference type="EMBL" id="JBHUHO010000030">
    <property type="protein sequence ID" value="MFD2116389.1"/>
    <property type="molecule type" value="Genomic_DNA"/>
</dbReference>
<keyword evidence="3" id="KW-1185">Reference proteome</keyword>
<dbReference type="RefSeq" id="WP_377772505.1">
    <property type="nucleotide sequence ID" value="NZ_JBHUHO010000030.1"/>
</dbReference>
<dbReference type="InterPro" id="IPR025285">
    <property type="entry name" value="DUF4145"/>
</dbReference>
<comment type="caution">
    <text evidence="2">The sequence shown here is derived from an EMBL/GenBank/DDBJ whole genome shotgun (WGS) entry which is preliminary data.</text>
</comment>
<protein>
    <submittedName>
        <fullName evidence="2">DUF4145 domain-containing protein</fullName>
    </submittedName>
</protein>